<organism>
    <name type="scientific">Serpula lacrymans var. lacrymans (strain S7.9)</name>
    <name type="common">Dry rot fungus</name>
    <dbReference type="NCBI Taxonomy" id="578457"/>
    <lineage>
        <taxon>Eukaryota</taxon>
        <taxon>Fungi</taxon>
        <taxon>Dikarya</taxon>
        <taxon>Basidiomycota</taxon>
        <taxon>Agaricomycotina</taxon>
        <taxon>Agaricomycetes</taxon>
        <taxon>Agaricomycetidae</taxon>
        <taxon>Boletales</taxon>
        <taxon>Coniophorineae</taxon>
        <taxon>Serpulaceae</taxon>
        <taxon>Serpula</taxon>
    </lineage>
</organism>
<accession>F8NNY9</accession>
<dbReference type="EMBL" id="GL945431">
    <property type="protein sequence ID" value="EGO28088.1"/>
    <property type="molecule type" value="Genomic_DNA"/>
</dbReference>
<dbReference type="AlphaFoldDB" id="F8NNY9"/>
<dbReference type="KEGG" id="sla:SERLADRAFT_435857"/>
<gene>
    <name evidence="1" type="ORF">SERLADRAFT_435857</name>
</gene>
<proteinExistence type="predicted"/>
<dbReference type="RefSeq" id="XP_007316179.1">
    <property type="nucleotide sequence ID" value="XM_007316117.1"/>
</dbReference>
<protein>
    <submittedName>
        <fullName evidence="1">Uncharacterized protein</fullName>
    </submittedName>
</protein>
<dbReference type="HOGENOM" id="CLU_2039483_0_0_1"/>
<name>F8NNY9_SERL9</name>
<evidence type="ECO:0000313" key="1">
    <source>
        <dbReference type="EMBL" id="EGO28088.1"/>
    </source>
</evidence>
<reference evidence="1" key="1">
    <citation type="submission" date="2011-04" db="EMBL/GenBank/DDBJ databases">
        <title>Evolution of plant cell wall degrading machinery underlies the functional diversity of forest fungi.</title>
        <authorList>
            <consortium name="US DOE Joint Genome Institute (JGI-PGF)"/>
            <person name="Eastwood D.C."/>
            <person name="Floudas D."/>
            <person name="Binder M."/>
            <person name="Majcherczyk A."/>
            <person name="Schneider P."/>
            <person name="Aerts A."/>
            <person name="Asiegbu F.O."/>
            <person name="Baker S.E."/>
            <person name="Barry K."/>
            <person name="Bendiksby M."/>
            <person name="Blumentritt M."/>
            <person name="Coutinho P.M."/>
            <person name="Cullen D."/>
            <person name="Cullen D."/>
            <person name="Gathman A."/>
            <person name="Goodell B."/>
            <person name="Henrissat B."/>
            <person name="Ihrmark K."/>
            <person name="Kauserud H."/>
            <person name="Kohler A."/>
            <person name="LaButti K."/>
            <person name="Lapidus A."/>
            <person name="Lavin J.L."/>
            <person name="Lee Y.-H."/>
            <person name="Lindquist E."/>
            <person name="Lilly W."/>
            <person name="Lucas S."/>
            <person name="Morin E."/>
            <person name="Murat C."/>
            <person name="Oguiza J.A."/>
            <person name="Park J."/>
            <person name="Pisabarro A.G."/>
            <person name="Riley R."/>
            <person name="Rosling A."/>
            <person name="Salamov A."/>
            <person name="Schmidt O."/>
            <person name="Schmutz J."/>
            <person name="Skrede I."/>
            <person name="Stenlid J."/>
            <person name="Wiebenga A."/>
            <person name="Xie X."/>
            <person name="Kues U."/>
            <person name="Hibbett D.S."/>
            <person name="Hoffmeister D."/>
            <person name="Hogberg N."/>
            <person name="Martin F."/>
            <person name="Grigoriev I.V."/>
            <person name="Watkinson S.C."/>
        </authorList>
    </citation>
    <scope>NUCLEOTIDE SEQUENCE</scope>
    <source>
        <strain evidence="1">S7.9</strain>
    </source>
</reference>
<sequence>MDESRAVSKFSSQTLYPNQEIMIALASFSPALHEDHYSHRLQCLVPLLAFSRSYPSTDGQTIISKLIMTKAMFCTIPAVTTTAKSRLDDDIDQKSGQLSQGQGSASDGLNVGTVCPGFFQI</sequence>
<dbReference type="Proteomes" id="UP000008064">
    <property type="component" value="Unassembled WGS sequence"/>
</dbReference>
<dbReference type="GeneID" id="18814598"/>